<evidence type="ECO:0000313" key="4">
    <source>
        <dbReference type="EMBL" id="CAA6806987.1"/>
    </source>
</evidence>
<reference evidence="4" key="1">
    <citation type="submission" date="2020-01" db="EMBL/GenBank/DDBJ databases">
        <authorList>
            <person name="Meier V. D."/>
            <person name="Meier V D."/>
        </authorList>
    </citation>
    <scope>NUCLEOTIDE SEQUENCE</scope>
    <source>
        <strain evidence="4">HLG_WM_MAG_10</strain>
    </source>
</reference>
<evidence type="ECO:0000259" key="3">
    <source>
        <dbReference type="PROSITE" id="PS50977"/>
    </source>
</evidence>
<dbReference type="PANTHER" id="PTHR43479:SF11">
    <property type="entry name" value="ACREF_ENVCD OPERON REPRESSOR-RELATED"/>
    <property type="match status" value="1"/>
</dbReference>
<organism evidence="4">
    <name type="scientific">uncultured Aureispira sp</name>
    <dbReference type="NCBI Taxonomy" id="1331704"/>
    <lineage>
        <taxon>Bacteria</taxon>
        <taxon>Pseudomonadati</taxon>
        <taxon>Bacteroidota</taxon>
        <taxon>Saprospiria</taxon>
        <taxon>Saprospirales</taxon>
        <taxon>Saprospiraceae</taxon>
        <taxon>Aureispira</taxon>
        <taxon>environmental samples</taxon>
    </lineage>
</organism>
<dbReference type="GO" id="GO:0003677">
    <property type="term" value="F:DNA binding"/>
    <property type="evidence" value="ECO:0007669"/>
    <property type="project" value="UniProtKB-UniRule"/>
</dbReference>
<evidence type="ECO:0000256" key="2">
    <source>
        <dbReference type="PROSITE-ProRule" id="PRU00335"/>
    </source>
</evidence>
<proteinExistence type="predicted"/>
<protein>
    <submittedName>
        <fullName evidence="4">TetR/AcrR family transcriptional regulator</fullName>
    </submittedName>
</protein>
<accession>A0A6S6SNJ4</accession>
<dbReference type="PANTHER" id="PTHR43479">
    <property type="entry name" value="ACREF/ENVCD OPERON REPRESSOR-RELATED"/>
    <property type="match status" value="1"/>
</dbReference>
<dbReference type="Gene3D" id="1.10.357.10">
    <property type="entry name" value="Tetracycline Repressor, domain 2"/>
    <property type="match status" value="1"/>
</dbReference>
<dbReference type="EMBL" id="CACVAQ010000126">
    <property type="protein sequence ID" value="CAA6806987.1"/>
    <property type="molecule type" value="Genomic_DNA"/>
</dbReference>
<dbReference type="Pfam" id="PF00440">
    <property type="entry name" value="TetR_N"/>
    <property type="match status" value="1"/>
</dbReference>
<dbReference type="InterPro" id="IPR009057">
    <property type="entry name" value="Homeodomain-like_sf"/>
</dbReference>
<feature type="DNA-binding region" description="H-T-H motif" evidence="2">
    <location>
        <begin position="24"/>
        <end position="43"/>
    </location>
</feature>
<dbReference type="InterPro" id="IPR050624">
    <property type="entry name" value="HTH-type_Tx_Regulator"/>
</dbReference>
<dbReference type="SUPFAM" id="SSF46689">
    <property type="entry name" value="Homeodomain-like"/>
    <property type="match status" value="1"/>
</dbReference>
<keyword evidence="1 2" id="KW-0238">DNA-binding</keyword>
<dbReference type="PRINTS" id="PR00455">
    <property type="entry name" value="HTHTETR"/>
</dbReference>
<dbReference type="InterPro" id="IPR001647">
    <property type="entry name" value="HTH_TetR"/>
</dbReference>
<dbReference type="AlphaFoldDB" id="A0A6S6SNJ4"/>
<feature type="domain" description="HTH tetR-type" evidence="3">
    <location>
        <begin position="1"/>
        <end position="61"/>
    </location>
</feature>
<evidence type="ECO:0000256" key="1">
    <source>
        <dbReference type="ARBA" id="ARBA00023125"/>
    </source>
</evidence>
<dbReference type="PROSITE" id="PS50977">
    <property type="entry name" value="HTH_TETR_2"/>
    <property type="match status" value="1"/>
</dbReference>
<gene>
    <name evidence="4" type="ORF">HELGO_WM34714</name>
</gene>
<sequence length="205" mass="23835">MVPREKIIEVASLLFVEHGVKTITIDRIVKQLHTSKRTIYKHFEDKTALLEACLASYHKEIRKENDDIISASENAIQAMGYLHQRIIFRASQTNPNFFNDIIHYYPGLLQKSYRSMGNFAHSELEQLAKWGIKDGLFREEIDIQVTSKTVLALLEMLKDTNQFPVSQYSKERLTFGIMLPYLRGLCSEKGIQQLKRQEELFKVLL</sequence>
<name>A0A6S6SNJ4_9BACT</name>